<accession>X0S0E8</accession>
<evidence type="ECO:0000259" key="1">
    <source>
        <dbReference type="Pfam" id="PF21280"/>
    </source>
</evidence>
<feature type="non-terminal residue" evidence="2">
    <location>
        <position position="1"/>
    </location>
</feature>
<dbReference type="Gene3D" id="1.10.3380.20">
    <property type="match status" value="1"/>
</dbReference>
<protein>
    <recommendedName>
        <fullName evidence="1">ATP-dependent DNA helicase Hel308-like domain-containing protein</fullName>
    </recommendedName>
</protein>
<feature type="domain" description="ATP-dependent DNA helicase Hel308-like" evidence="1">
    <location>
        <begin position="214"/>
        <end position="308"/>
    </location>
</feature>
<dbReference type="Pfam" id="PF21280">
    <property type="entry name" value="Helicase_dom4_arc"/>
    <property type="match status" value="1"/>
</dbReference>
<evidence type="ECO:0000313" key="2">
    <source>
        <dbReference type="EMBL" id="GAF69442.1"/>
    </source>
</evidence>
<feature type="non-terminal residue" evidence="2">
    <location>
        <position position="386"/>
    </location>
</feature>
<dbReference type="InterPro" id="IPR048772">
    <property type="entry name" value="Hel308-like_dom4"/>
</dbReference>
<sequence>SLASQTIYQNLYFKFLKDNNYTHKANKQSINIDNDLLTYLLRLAVNIELNYEKLKSHIKKEEFVSLKSQSKFEDNNFLSGYWQFAFNKANIDKRAEKALNILKVNSLIRINKNGVLSPTDSGILIAAKRIKVDTFLFFKSWLRNCKKGDISILEILYLLALSPDGKALPIPFSQAIRDDYKKGVYQDGGKKNYWNKLLRLIFEQDDEGKKLFRDKILMKKEKEEITSLEDYITLKKTHLLYDWVEGKKNVKTIEQEYGLYRGCIYRLGEGFSWLADSLSVIAESVGWEKKINKDLNKIRRLSSRLVEGVQEEGIKLALLYIPGLSRYHIRRLVGAGYGDENSLRDVSEVKLVKLLPRRLVQRIHKRMKEENNHQTVAKEKWIVQDE</sequence>
<dbReference type="EMBL" id="BARS01007797">
    <property type="protein sequence ID" value="GAF69442.1"/>
    <property type="molecule type" value="Genomic_DNA"/>
</dbReference>
<comment type="caution">
    <text evidence="2">The sequence shown here is derived from an EMBL/GenBank/DDBJ whole genome shotgun (WGS) entry which is preliminary data.</text>
</comment>
<gene>
    <name evidence="2" type="ORF">S01H1_14949</name>
</gene>
<dbReference type="SUPFAM" id="SSF158702">
    <property type="entry name" value="Sec63 N-terminal domain-like"/>
    <property type="match status" value="1"/>
</dbReference>
<organism evidence="2">
    <name type="scientific">marine sediment metagenome</name>
    <dbReference type="NCBI Taxonomy" id="412755"/>
    <lineage>
        <taxon>unclassified sequences</taxon>
        <taxon>metagenomes</taxon>
        <taxon>ecological metagenomes</taxon>
    </lineage>
</organism>
<name>X0S0E8_9ZZZZ</name>
<proteinExistence type="predicted"/>
<dbReference type="AlphaFoldDB" id="X0S0E8"/>
<reference evidence="2" key="1">
    <citation type="journal article" date="2014" name="Front. Microbiol.">
        <title>High frequency of phylogenetically diverse reductive dehalogenase-homologous genes in deep subseafloor sedimentary metagenomes.</title>
        <authorList>
            <person name="Kawai M."/>
            <person name="Futagami T."/>
            <person name="Toyoda A."/>
            <person name="Takaki Y."/>
            <person name="Nishi S."/>
            <person name="Hori S."/>
            <person name="Arai W."/>
            <person name="Tsubouchi T."/>
            <person name="Morono Y."/>
            <person name="Uchiyama I."/>
            <person name="Ito T."/>
            <person name="Fujiyama A."/>
            <person name="Inagaki F."/>
            <person name="Takami H."/>
        </authorList>
    </citation>
    <scope>NUCLEOTIDE SEQUENCE</scope>
    <source>
        <strain evidence="2">Expedition CK06-06</strain>
    </source>
</reference>